<protein>
    <recommendedName>
        <fullName evidence="4">DUF2939 domain-containing protein</fullName>
    </recommendedName>
</protein>
<dbReference type="eggNOG" id="ENOG50330RP">
    <property type="taxonomic scope" value="Bacteria"/>
</dbReference>
<sequence precursor="true">MTHNTRILIGAGVALAFLLLVAAYFASPFLALRNLTSAARAGDRDRLEQAVDFPAVRESLKSQLKAAMLQSFSKDESLRDNPFAAFGQMLVVGLVDKAVDAYATPDAIATMVATSRAPKPNKAEPPDQSDTTPPPTATESKAKSTIETHAAYTDLDHFRVTYHDRKDPDAAEIGLVLERRGVFAWKLTRIDLPANLGKRD</sequence>
<evidence type="ECO:0008006" key="4">
    <source>
        <dbReference type="Google" id="ProtNLM"/>
    </source>
</evidence>
<dbReference type="PATRIC" id="fig|1292034.3.peg.321"/>
<dbReference type="EMBL" id="APMP01000001">
    <property type="protein sequence ID" value="ENZ83817.1"/>
    <property type="molecule type" value="Genomic_DNA"/>
</dbReference>
<name>R0ES64_CAUVI</name>
<organism evidence="2 3">
    <name type="scientific">Caulobacter vibrioides OR37</name>
    <dbReference type="NCBI Taxonomy" id="1292034"/>
    <lineage>
        <taxon>Bacteria</taxon>
        <taxon>Pseudomonadati</taxon>
        <taxon>Pseudomonadota</taxon>
        <taxon>Alphaproteobacteria</taxon>
        <taxon>Caulobacterales</taxon>
        <taxon>Caulobacteraceae</taxon>
        <taxon>Caulobacter</taxon>
    </lineage>
</organism>
<dbReference type="InterPro" id="IPR021330">
    <property type="entry name" value="DUF2939"/>
</dbReference>
<accession>R0ES64</accession>
<dbReference type="RefSeq" id="WP_004615386.1">
    <property type="nucleotide sequence ID" value="NZ_APMP01000001.1"/>
</dbReference>
<dbReference type="Pfam" id="PF11159">
    <property type="entry name" value="DUF2939"/>
    <property type="match status" value="1"/>
</dbReference>
<evidence type="ECO:0000313" key="3">
    <source>
        <dbReference type="Proteomes" id="UP000013063"/>
    </source>
</evidence>
<dbReference type="STRING" id="1292034.OR37_00324"/>
<dbReference type="Proteomes" id="UP000013063">
    <property type="component" value="Unassembled WGS sequence"/>
</dbReference>
<evidence type="ECO:0000313" key="2">
    <source>
        <dbReference type="EMBL" id="ENZ83817.1"/>
    </source>
</evidence>
<feature type="region of interest" description="Disordered" evidence="1">
    <location>
        <begin position="113"/>
        <end position="145"/>
    </location>
</feature>
<dbReference type="OrthoDB" id="7406839at2"/>
<reference evidence="2 3" key="1">
    <citation type="journal article" date="2013" name="Genome Announc.">
        <title>Draft Genome Sequence for Caulobacter sp. Strain OR37, a Bacterium Tolerant to Heavy Metals.</title>
        <authorList>
            <person name="Utturkar S.M."/>
            <person name="Bollmann A."/>
            <person name="Brzoska R.M."/>
            <person name="Klingeman D.M."/>
            <person name="Epstein S.E."/>
            <person name="Palumbo A.V."/>
            <person name="Brown S.D."/>
        </authorList>
    </citation>
    <scope>NUCLEOTIDE SEQUENCE [LARGE SCALE GENOMIC DNA]</scope>
    <source>
        <strain evidence="2 3">OR37</strain>
    </source>
</reference>
<dbReference type="AlphaFoldDB" id="R0ES64"/>
<proteinExistence type="predicted"/>
<evidence type="ECO:0000256" key="1">
    <source>
        <dbReference type="SAM" id="MobiDB-lite"/>
    </source>
</evidence>
<comment type="caution">
    <text evidence="2">The sequence shown here is derived from an EMBL/GenBank/DDBJ whole genome shotgun (WGS) entry which is preliminary data.</text>
</comment>
<gene>
    <name evidence="2" type="ORF">OR37_00324</name>
</gene>
<keyword evidence="3" id="KW-1185">Reference proteome</keyword>